<gene>
    <name evidence="4" type="primary">mprA_2</name>
    <name evidence="4" type="ORF">Poly59_35440</name>
</gene>
<dbReference type="InterPro" id="IPR011006">
    <property type="entry name" value="CheY-like_superfamily"/>
</dbReference>
<dbReference type="Proteomes" id="UP000317977">
    <property type="component" value="Unassembled WGS sequence"/>
</dbReference>
<dbReference type="CDD" id="cd00156">
    <property type="entry name" value="REC"/>
    <property type="match status" value="1"/>
</dbReference>
<dbReference type="SUPFAM" id="SSF52172">
    <property type="entry name" value="CheY-like"/>
    <property type="match status" value="1"/>
</dbReference>
<dbReference type="GO" id="GO:0000160">
    <property type="term" value="P:phosphorelay signal transduction system"/>
    <property type="evidence" value="ECO:0007669"/>
    <property type="project" value="InterPro"/>
</dbReference>
<dbReference type="EMBL" id="SJPX01000003">
    <property type="protein sequence ID" value="TWU51947.1"/>
    <property type="molecule type" value="Genomic_DNA"/>
</dbReference>
<accession>A0A5C6EV54</accession>
<feature type="modified residue" description="4-aspartylphosphate" evidence="2">
    <location>
        <position position="66"/>
    </location>
</feature>
<dbReference type="RefSeq" id="WP_146535189.1">
    <property type="nucleotide sequence ID" value="NZ_SJPX01000003.1"/>
</dbReference>
<feature type="domain" description="Response regulatory" evidence="3">
    <location>
        <begin position="15"/>
        <end position="132"/>
    </location>
</feature>
<dbReference type="AlphaFoldDB" id="A0A5C6EV54"/>
<dbReference type="OrthoDB" id="9796655at2"/>
<name>A0A5C6EV54_9BACT</name>
<comment type="caution">
    <text evidence="4">The sequence shown here is derived from an EMBL/GenBank/DDBJ whole genome shotgun (WGS) entry which is preliminary data.</text>
</comment>
<evidence type="ECO:0000256" key="2">
    <source>
        <dbReference type="PROSITE-ProRule" id="PRU00169"/>
    </source>
</evidence>
<dbReference type="PROSITE" id="PS50110">
    <property type="entry name" value="RESPONSE_REGULATORY"/>
    <property type="match status" value="1"/>
</dbReference>
<evidence type="ECO:0000256" key="1">
    <source>
        <dbReference type="ARBA" id="ARBA00022553"/>
    </source>
</evidence>
<dbReference type="Pfam" id="PF00072">
    <property type="entry name" value="Response_reg"/>
    <property type="match status" value="1"/>
</dbReference>
<dbReference type="InterPro" id="IPR001789">
    <property type="entry name" value="Sig_transdc_resp-reg_receiver"/>
</dbReference>
<protein>
    <submittedName>
        <fullName evidence="4">Response regulator MprA</fullName>
    </submittedName>
</protein>
<sequence length="134" mass="14857">MRQPTESEEPSKPETILVVDDDPLVCRATSHLVTVIGYCVRIADNGDEAIEIVKNTPTEIDAVLMDVSMPVMNGIECFEALMKISPTLPVILISGHPFVASELQRLNDLGLRGYLKKPYRIADLEPMFVEVFGK</sequence>
<dbReference type="PANTHER" id="PTHR44591">
    <property type="entry name" value="STRESS RESPONSE REGULATOR PROTEIN 1"/>
    <property type="match status" value="1"/>
</dbReference>
<keyword evidence="5" id="KW-1185">Reference proteome</keyword>
<proteinExistence type="predicted"/>
<organism evidence="4 5">
    <name type="scientific">Rubripirellula reticaptiva</name>
    <dbReference type="NCBI Taxonomy" id="2528013"/>
    <lineage>
        <taxon>Bacteria</taxon>
        <taxon>Pseudomonadati</taxon>
        <taxon>Planctomycetota</taxon>
        <taxon>Planctomycetia</taxon>
        <taxon>Pirellulales</taxon>
        <taxon>Pirellulaceae</taxon>
        <taxon>Rubripirellula</taxon>
    </lineage>
</organism>
<dbReference type="SMART" id="SM00448">
    <property type="entry name" value="REC"/>
    <property type="match status" value="1"/>
</dbReference>
<reference evidence="4 5" key="1">
    <citation type="submission" date="2019-02" db="EMBL/GenBank/DDBJ databases">
        <title>Deep-cultivation of Planctomycetes and their phenomic and genomic characterization uncovers novel biology.</title>
        <authorList>
            <person name="Wiegand S."/>
            <person name="Jogler M."/>
            <person name="Boedeker C."/>
            <person name="Pinto D."/>
            <person name="Vollmers J."/>
            <person name="Rivas-Marin E."/>
            <person name="Kohn T."/>
            <person name="Peeters S.H."/>
            <person name="Heuer A."/>
            <person name="Rast P."/>
            <person name="Oberbeckmann S."/>
            <person name="Bunk B."/>
            <person name="Jeske O."/>
            <person name="Meyerdierks A."/>
            <person name="Storesund J.E."/>
            <person name="Kallscheuer N."/>
            <person name="Luecker S."/>
            <person name="Lage O.M."/>
            <person name="Pohl T."/>
            <person name="Merkel B.J."/>
            <person name="Hornburger P."/>
            <person name="Mueller R.-W."/>
            <person name="Bruemmer F."/>
            <person name="Labrenz M."/>
            <person name="Spormann A.M."/>
            <person name="Op Den Camp H."/>
            <person name="Overmann J."/>
            <person name="Amann R."/>
            <person name="Jetten M.S.M."/>
            <person name="Mascher T."/>
            <person name="Medema M.H."/>
            <person name="Devos D.P."/>
            <person name="Kaster A.-K."/>
            <person name="Ovreas L."/>
            <person name="Rohde M."/>
            <person name="Galperin M.Y."/>
            <person name="Jogler C."/>
        </authorList>
    </citation>
    <scope>NUCLEOTIDE SEQUENCE [LARGE SCALE GENOMIC DNA]</scope>
    <source>
        <strain evidence="4 5">Poly59</strain>
    </source>
</reference>
<dbReference type="InterPro" id="IPR050595">
    <property type="entry name" value="Bact_response_regulator"/>
</dbReference>
<evidence type="ECO:0000259" key="3">
    <source>
        <dbReference type="PROSITE" id="PS50110"/>
    </source>
</evidence>
<dbReference type="PANTHER" id="PTHR44591:SF3">
    <property type="entry name" value="RESPONSE REGULATORY DOMAIN-CONTAINING PROTEIN"/>
    <property type="match status" value="1"/>
</dbReference>
<dbReference type="Gene3D" id="3.40.50.2300">
    <property type="match status" value="1"/>
</dbReference>
<evidence type="ECO:0000313" key="4">
    <source>
        <dbReference type="EMBL" id="TWU51947.1"/>
    </source>
</evidence>
<evidence type="ECO:0000313" key="5">
    <source>
        <dbReference type="Proteomes" id="UP000317977"/>
    </source>
</evidence>
<keyword evidence="1 2" id="KW-0597">Phosphoprotein</keyword>